<feature type="coiled-coil region" evidence="2">
    <location>
        <begin position="652"/>
        <end position="686"/>
    </location>
</feature>
<dbReference type="GO" id="GO:0005096">
    <property type="term" value="F:GTPase activator activity"/>
    <property type="evidence" value="ECO:0007669"/>
    <property type="project" value="UniProtKB-KW"/>
</dbReference>
<dbReference type="SMART" id="SM00233">
    <property type="entry name" value="PH"/>
    <property type="match status" value="1"/>
</dbReference>
<evidence type="ECO:0000259" key="5">
    <source>
        <dbReference type="PROSITE" id="PS50238"/>
    </source>
</evidence>
<reference evidence="6" key="1">
    <citation type="submission" date="2015-06" db="UniProtKB">
        <authorList>
            <consortium name="EnsemblPlants"/>
        </authorList>
    </citation>
    <scope>IDENTIFICATION</scope>
</reference>
<dbReference type="InterPro" id="IPR008936">
    <property type="entry name" value="Rho_GTPase_activation_prot"/>
</dbReference>
<feature type="region of interest" description="Disordered" evidence="3">
    <location>
        <begin position="459"/>
        <end position="562"/>
    </location>
</feature>
<dbReference type="InterPro" id="IPR011993">
    <property type="entry name" value="PH-like_dom_sf"/>
</dbReference>
<keyword evidence="2" id="KW-0175">Coiled coil</keyword>
<feature type="domain" description="Rho-GAP" evidence="5">
    <location>
        <begin position="185"/>
        <end position="385"/>
    </location>
</feature>
<dbReference type="STRING" id="4538.I1QCU6"/>
<feature type="domain" description="PH" evidence="4">
    <location>
        <begin position="31"/>
        <end position="138"/>
    </location>
</feature>
<dbReference type="HOGENOM" id="CLU_011283_1_0_1"/>
<keyword evidence="1" id="KW-0343">GTPase activation</keyword>
<protein>
    <recommendedName>
        <fullName evidence="8">Rho-GAP domain-containing protein</fullName>
    </recommendedName>
</protein>
<feature type="compositionally biased region" description="Basic and acidic residues" evidence="3">
    <location>
        <begin position="471"/>
        <end position="489"/>
    </location>
</feature>
<dbReference type="PANTHER" id="PTHR46265:SF6">
    <property type="entry name" value="OS07G0658300 PROTEIN"/>
    <property type="match status" value="1"/>
</dbReference>
<reference evidence="6 7" key="2">
    <citation type="submission" date="2018-04" db="EMBL/GenBank/DDBJ databases">
        <title>OglaRS2 (Oryza glaberrima Reference Sequence Version 2).</title>
        <authorList>
            <person name="Zhang J."/>
            <person name="Kudrna D."/>
            <person name="Lee S."/>
            <person name="Talag J."/>
            <person name="Rajasekar S."/>
            <person name="Wing R.A."/>
        </authorList>
    </citation>
    <scope>NUCLEOTIDE SEQUENCE [LARGE SCALE GENOMIC DNA]</scope>
    <source>
        <strain evidence="6 7">cv. IRGC 96717</strain>
    </source>
</reference>
<sequence length="852" mass="93881">MAAATAPVAGAAERQQQQQQRGGAASASGNAVFKSGPLFISSKGIGWKSWKKRWFILTRTSLVFFKSDPNTLPQRGGEVNVTLGGIDLNNSGSVVVREDKKLLTVLFPDGRDGRAFTLKAETSEDLFEWKTALEEALAQAPNAALVMGHNGIFRNDTTDPYEGAVPNWREKRPIKSLVVGRPILLALEDIDGSPSFLEKALRFLERHGIKVEGILRQAADVEEVDKRMQEYEQGRTEFAQDEDAHVIGDCVKHVLRELPSSPVPASCCTALLEAFRLESKESRINSMRAAISETFPEPNRRLLQRILRMMHTVASHTAENRMTASAVAACMAPLLLRPLLAGECEMEDDLDMNGDSSAQLIAAANAANSAQGIVTTLLEEYEGIFYDEHLRCSLSPDSQIEDSGSEESTDDETVDIKDSGFHDAENDADQELDDSERILSGKLSETSACTAGDLYDYKVADDDDSDGEPSTEDKALETKVDRSPNEKDPPNMVSSQDSPLSMGDILSSLDAGISLPGPGPEYSVDRQSIKSNGTQMHVKRSNFWGRNNGRKSQQSELADSSGEEELAIQRLEITKNDLQIRIAKEARGNAILQASLERRKQALHERRLALEQDVSRLQEQLQAERDLRAALEVGLSMSSAQISSSRSMDSKTKAELEEIALAEADVARLKQKVAELHLQLNQQRQHQYGSLADANDRYQHLPNHLPQNFVQSGFDMNLAFCNQEKKQRNEGPAGASHWRSIKQHVLPHGSSRPFSRKHSMDASSSDSREASTSMPADGNSMSVNIPKLSQGVEYGRQAPVASSTLVELTTRLDFFKERRSQLMEQLHSLDLGNGSANHGFPYKSSSPWNSPR</sequence>
<feature type="compositionally biased region" description="Basic and acidic residues" evidence="3">
    <location>
        <begin position="414"/>
        <end position="425"/>
    </location>
</feature>
<dbReference type="PROSITE" id="PS50003">
    <property type="entry name" value="PH_DOMAIN"/>
    <property type="match status" value="1"/>
</dbReference>
<dbReference type="SUPFAM" id="SSF48350">
    <property type="entry name" value="GTPase activation domain, GAP"/>
    <property type="match status" value="1"/>
</dbReference>
<organism evidence="6 7">
    <name type="scientific">Oryza glaberrima</name>
    <name type="common">African rice</name>
    <dbReference type="NCBI Taxonomy" id="4538"/>
    <lineage>
        <taxon>Eukaryota</taxon>
        <taxon>Viridiplantae</taxon>
        <taxon>Streptophyta</taxon>
        <taxon>Embryophyta</taxon>
        <taxon>Tracheophyta</taxon>
        <taxon>Spermatophyta</taxon>
        <taxon>Magnoliopsida</taxon>
        <taxon>Liliopsida</taxon>
        <taxon>Poales</taxon>
        <taxon>Poaceae</taxon>
        <taxon>BOP clade</taxon>
        <taxon>Oryzoideae</taxon>
        <taxon>Oryzeae</taxon>
        <taxon>Oryzinae</taxon>
        <taxon>Oryza</taxon>
    </lineage>
</organism>
<dbReference type="CDD" id="cd00159">
    <property type="entry name" value="RhoGAP"/>
    <property type="match status" value="1"/>
</dbReference>
<dbReference type="InterPro" id="IPR000198">
    <property type="entry name" value="RhoGAP_dom"/>
</dbReference>
<feature type="coiled-coil region" evidence="2">
    <location>
        <begin position="593"/>
        <end position="627"/>
    </location>
</feature>
<dbReference type="OMA" id="VMIKQHE"/>
<feature type="compositionally biased region" description="Low complexity" evidence="3">
    <location>
        <begin position="761"/>
        <end position="774"/>
    </location>
</feature>
<dbReference type="Pfam" id="PF00620">
    <property type="entry name" value="RhoGAP"/>
    <property type="match status" value="1"/>
</dbReference>
<dbReference type="Gramene" id="ORGLA07G0193800.1">
    <property type="protein sequence ID" value="ORGLA07G0193800.1"/>
    <property type="gene ID" value="ORGLA07G0193800"/>
</dbReference>
<feature type="compositionally biased region" description="Polar residues" evidence="3">
    <location>
        <begin position="843"/>
        <end position="852"/>
    </location>
</feature>
<feature type="compositionally biased region" description="Acidic residues" evidence="3">
    <location>
        <begin position="461"/>
        <end position="470"/>
    </location>
</feature>
<dbReference type="Pfam" id="PF00169">
    <property type="entry name" value="PH"/>
    <property type="match status" value="1"/>
</dbReference>
<dbReference type="Gene3D" id="1.10.555.10">
    <property type="entry name" value="Rho GTPase activation protein"/>
    <property type="match status" value="1"/>
</dbReference>
<name>I1QCU6_ORYGL</name>
<keyword evidence="7" id="KW-1185">Reference proteome</keyword>
<evidence type="ECO:0000256" key="3">
    <source>
        <dbReference type="SAM" id="MobiDB-lite"/>
    </source>
</evidence>
<dbReference type="InterPro" id="IPR001849">
    <property type="entry name" value="PH_domain"/>
</dbReference>
<evidence type="ECO:0000313" key="6">
    <source>
        <dbReference type="EnsemblPlants" id="ORGLA07G0193800.1"/>
    </source>
</evidence>
<evidence type="ECO:0000259" key="4">
    <source>
        <dbReference type="PROSITE" id="PS50003"/>
    </source>
</evidence>
<evidence type="ECO:0000256" key="1">
    <source>
        <dbReference type="ARBA" id="ARBA00022468"/>
    </source>
</evidence>
<dbReference type="eggNOG" id="KOG4271">
    <property type="taxonomic scope" value="Eukaryota"/>
</dbReference>
<dbReference type="Proteomes" id="UP000007306">
    <property type="component" value="Chromosome 7"/>
</dbReference>
<dbReference type="PROSITE" id="PS50238">
    <property type="entry name" value="RHOGAP"/>
    <property type="match status" value="1"/>
</dbReference>
<evidence type="ECO:0008006" key="8">
    <source>
        <dbReference type="Google" id="ProtNLM"/>
    </source>
</evidence>
<dbReference type="SUPFAM" id="SSF50729">
    <property type="entry name" value="PH domain-like"/>
    <property type="match status" value="1"/>
</dbReference>
<dbReference type="InterPro" id="IPR025757">
    <property type="entry name" value="MIP1_Leuzipper"/>
</dbReference>
<dbReference type="InterPro" id="IPR052799">
    <property type="entry name" value="Rho_GAP_Regulators"/>
</dbReference>
<dbReference type="Gene3D" id="2.30.29.30">
    <property type="entry name" value="Pleckstrin-homology domain (PH domain)/Phosphotyrosine-binding domain (PTB)"/>
    <property type="match status" value="1"/>
</dbReference>
<dbReference type="GO" id="GO:0007165">
    <property type="term" value="P:signal transduction"/>
    <property type="evidence" value="ECO:0007669"/>
    <property type="project" value="InterPro"/>
</dbReference>
<evidence type="ECO:0000313" key="7">
    <source>
        <dbReference type="Proteomes" id="UP000007306"/>
    </source>
</evidence>
<evidence type="ECO:0000256" key="2">
    <source>
        <dbReference type="SAM" id="Coils"/>
    </source>
</evidence>
<feature type="region of interest" description="Disordered" evidence="3">
    <location>
        <begin position="1"/>
        <end position="28"/>
    </location>
</feature>
<feature type="region of interest" description="Disordered" evidence="3">
    <location>
        <begin position="396"/>
        <end position="433"/>
    </location>
</feature>
<feature type="compositionally biased region" description="Acidic residues" evidence="3">
    <location>
        <begin position="399"/>
        <end position="413"/>
    </location>
</feature>
<dbReference type="CDD" id="cd00821">
    <property type="entry name" value="PH"/>
    <property type="match status" value="1"/>
</dbReference>
<dbReference type="Pfam" id="PF14389">
    <property type="entry name" value="Lzipper-MIP1"/>
    <property type="match status" value="1"/>
</dbReference>
<feature type="region of interest" description="Disordered" evidence="3">
    <location>
        <begin position="746"/>
        <end position="784"/>
    </location>
</feature>
<proteinExistence type="predicted"/>
<dbReference type="AlphaFoldDB" id="I1QCU6"/>
<accession>I1QCU6</accession>
<dbReference type="PANTHER" id="PTHR46265">
    <property type="entry name" value="RHO GTPASE-ACTIVATING PROTEIN 7"/>
    <property type="match status" value="1"/>
</dbReference>
<dbReference type="EnsemblPlants" id="ORGLA07G0193800.1">
    <property type="protein sequence ID" value="ORGLA07G0193800.1"/>
    <property type="gene ID" value="ORGLA07G0193800"/>
</dbReference>
<dbReference type="SMART" id="SM00324">
    <property type="entry name" value="RhoGAP"/>
    <property type="match status" value="1"/>
</dbReference>
<feature type="region of interest" description="Disordered" evidence="3">
    <location>
        <begin position="830"/>
        <end position="852"/>
    </location>
</feature>